<dbReference type="SMART" id="SM00360">
    <property type="entry name" value="RRM"/>
    <property type="match status" value="1"/>
</dbReference>
<evidence type="ECO:0000259" key="7">
    <source>
        <dbReference type="PROSITE" id="PS50102"/>
    </source>
</evidence>
<sequence>MATPGVNDLDGLLASLNQLKPPGASKNKIATITTLCVNNIQAESTIVQSFYRALKKAPATHKLGALYVIDSVVRQWIEKAKSLGQELQFEGRGESGTYPAAVKRVTELMPALFDDIMKGLPADQKPKLENMITIWERGSTFPVKLLQDFKAKLGCAPAVNGSTATTTAPAQAPVKTSGEKFMAPIPSRPVQTPVGYPPQYLYDQGLLPGKAAPQHRDQRGGRGRYRQRSPIRNSPGPGSFGGRPMQPKYIAYDNTLPPDHIKVLSRTLFVGGANGTQQEIQELFERFGRVQTCIANRDKRHAFVKMTTRQYALAAKQGMEDLQNRNDRETMNIARQTKWGVGFGPRECCDYQRGESTIPIHKLTEADMKWLLTAEYGGTGGKQVEGGMVLEEPDIEIGAGVSSKAMSKRVGPENNPQPKKQKEDRGGRHGRNKGGDRDQGYGGYSGVTGGPPAMDYGYARPEPVAVATPPAVPGFGFSLLPPGSGQTFR</sequence>
<dbReference type="Proteomes" id="UP000016932">
    <property type="component" value="Unassembled WGS sequence"/>
</dbReference>
<dbReference type="Pfam" id="PF04818">
    <property type="entry name" value="CID"/>
    <property type="match status" value="1"/>
</dbReference>
<dbReference type="GO" id="GO:0031124">
    <property type="term" value="P:mRNA 3'-end processing"/>
    <property type="evidence" value="ECO:0007669"/>
    <property type="project" value="InterPro"/>
</dbReference>
<protein>
    <recommendedName>
        <fullName evidence="11">CID domain-containing protein</fullName>
    </recommendedName>
</protein>
<dbReference type="GO" id="GO:0006369">
    <property type="term" value="P:termination of RNA polymerase II transcription"/>
    <property type="evidence" value="ECO:0007669"/>
    <property type="project" value="InterPro"/>
</dbReference>
<evidence type="ECO:0000256" key="4">
    <source>
        <dbReference type="ARBA" id="ARBA00023242"/>
    </source>
</evidence>
<name>M2Z949_PSEFD</name>
<evidence type="ECO:0008006" key="11">
    <source>
        <dbReference type="Google" id="ProtNLM"/>
    </source>
</evidence>
<accession>M2Z949</accession>
<dbReference type="GO" id="GO:0031126">
    <property type="term" value="P:sno(s)RNA 3'-end processing"/>
    <property type="evidence" value="ECO:0007669"/>
    <property type="project" value="UniProtKB-ARBA"/>
</dbReference>
<feature type="compositionally biased region" description="Basic and acidic residues" evidence="6">
    <location>
        <begin position="420"/>
        <end position="439"/>
    </location>
</feature>
<dbReference type="SUPFAM" id="SSF48464">
    <property type="entry name" value="ENTH/VHS domain"/>
    <property type="match status" value="1"/>
</dbReference>
<keyword evidence="2" id="KW-0597">Phosphoprotein</keyword>
<dbReference type="PROSITE" id="PS50102">
    <property type="entry name" value="RRM"/>
    <property type="match status" value="1"/>
</dbReference>
<keyword evidence="4" id="KW-0539">Nucleus</keyword>
<dbReference type="OrthoDB" id="79367at2759"/>
<feature type="domain" description="CID" evidence="8">
    <location>
        <begin position="1"/>
        <end position="157"/>
    </location>
</feature>
<evidence type="ECO:0000259" key="8">
    <source>
        <dbReference type="PROSITE" id="PS51391"/>
    </source>
</evidence>
<dbReference type="GO" id="GO:0000993">
    <property type="term" value="F:RNA polymerase II complex binding"/>
    <property type="evidence" value="ECO:0007669"/>
    <property type="project" value="InterPro"/>
</dbReference>
<dbReference type="InterPro" id="IPR008942">
    <property type="entry name" value="ENTH_VHS"/>
</dbReference>
<evidence type="ECO:0000256" key="2">
    <source>
        <dbReference type="ARBA" id="ARBA00022553"/>
    </source>
</evidence>
<dbReference type="InterPro" id="IPR045154">
    <property type="entry name" value="PCF11-like"/>
</dbReference>
<dbReference type="KEGG" id="pfj:MYCFIDRAFT_161926"/>
<gene>
    <name evidence="9" type="ORF">MYCFIDRAFT_161926</name>
</gene>
<evidence type="ECO:0000256" key="3">
    <source>
        <dbReference type="ARBA" id="ARBA00022884"/>
    </source>
</evidence>
<feature type="region of interest" description="Disordered" evidence="6">
    <location>
        <begin position="205"/>
        <end position="246"/>
    </location>
</feature>
<keyword evidence="3 5" id="KW-0694">RNA-binding</keyword>
<dbReference type="VEuPathDB" id="FungiDB:MYCFIDRAFT_161926"/>
<evidence type="ECO:0000256" key="5">
    <source>
        <dbReference type="PROSITE-ProRule" id="PRU00176"/>
    </source>
</evidence>
<feature type="region of interest" description="Disordered" evidence="6">
    <location>
        <begin position="400"/>
        <end position="489"/>
    </location>
</feature>
<feature type="domain" description="RRM" evidence="7">
    <location>
        <begin position="266"/>
        <end position="338"/>
    </location>
</feature>
<dbReference type="InterPro" id="IPR000504">
    <property type="entry name" value="RRM_dom"/>
</dbReference>
<dbReference type="Pfam" id="PF21380">
    <property type="entry name" value="Nrd1-Seb1_dom2"/>
    <property type="match status" value="1"/>
</dbReference>
<dbReference type="GO" id="GO:0005737">
    <property type="term" value="C:cytoplasm"/>
    <property type="evidence" value="ECO:0007669"/>
    <property type="project" value="TreeGrafter"/>
</dbReference>
<dbReference type="SMART" id="SM00582">
    <property type="entry name" value="RPR"/>
    <property type="match status" value="1"/>
</dbReference>
<dbReference type="PROSITE" id="PS51391">
    <property type="entry name" value="CID"/>
    <property type="match status" value="1"/>
</dbReference>
<reference evidence="9 10" key="1">
    <citation type="journal article" date="2012" name="PLoS Pathog.">
        <title>Diverse lifestyles and strategies of plant pathogenesis encoded in the genomes of eighteen Dothideomycetes fungi.</title>
        <authorList>
            <person name="Ohm R.A."/>
            <person name="Feau N."/>
            <person name="Henrissat B."/>
            <person name="Schoch C.L."/>
            <person name="Horwitz B.A."/>
            <person name="Barry K.W."/>
            <person name="Condon B.J."/>
            <person name="Copeland A.C."/>
            <person name="Dhillon B."/>
            <person name="Glaser F."/>
            <person name="Hesse C.N."/>
            <person name="Kosti I."/>
            <person name="LaButti K."/>
            <person name="Lindquist E.A."/>
            <person name="Lucas S."/>
            <person name="Salamov A.A."/>
            <person name="Bradshaw R.E."/>
            <person name="Ciuffetti L."/>
            <person name="Hamelin R.C."/>
            <person name="Kema G.H.J."/>
            <person name="Lawrence C."/>
            <person name="Scott J.A."/>
            <person name="Spatafora J.W."/>
            <person name="Turgeon B.G."/>
            <person name="de Wit P.J.G.M."/>
            <person name="Zhong S."/>
            <person name="Goodwin S.B."/>
            <person name="Grigoriev I.V."/>
        </authorList>
    </citation>
    <scope>NUCLEOTIDE SEQUENCE [LARGE SCALE GENOMIC DNA]</scope>
    <source>
        <strain evidence="9 10">CIRAD86</strain>
    </source>
</reference>
<dbReference type="Gene3D" id="1.25.40.90">
    <property type="match status" value="1"/>
</dbReference>
<dbReference type="HOGENOM" id="CLU_016577_1_0_1"/>
<proteinExistence type="predicted"/>
<dbReference type="eggNOG" id="KOG0132">
    <property type="taxonomic scope" value="Eukaryota"/>
</dbReference>
<evidence type="ECO:0000313" key="10">
    <source>
        <dbReference type="Proteomes" id="UP000016932"/>
    </source>
</evidence>
<dbReference type="InterPro" id="IPR012677">
    <property type="entry name" value="Nucleotide-bd_a/b_plait_sf"/>
</dbReference>
<dbReference type="RefSeq" id="XP_007923629.1">
    <property type="nucleotide sequence ID" value="XM_007925438.1"/>
</dbReference>
<dbReference type="PANTHER" id="PTHR15921">
    <property type="entry name" value="PRE-MRNA CLEAVAGE COMPLEX II"/>
    <property type="match status" value="1"/>
</dbReference>
<dbReference type="CDD" id="cd16984">
    <property type="entry name" value="CID_Nrd1_like"/>
    <property type="match status" value="1"/>
</dbReference>
<dbReference type="Gene3D" id="3.30.70.330">
    <property type="match status" value="1"/>
</dbReference>
<dbReference type="FunFam" id="1.25.40.90:FF:000026">
    <property type="entry name" value="RNA binding protein Nrd1"/>
    <property type="match status" value="1"/>
</dbReference>
<evidence type="ECO:0000313" key="9">
    <source>
        <dbReference type="EMBL" id="EME86305.1"/>
    </source>
</evidence>
<dbReference type="STRING" id="383855.M2Z949"/>
<evidence type="ECO:0000256" key="1">
    <source>
        <dbReference type="ARBA" id="ARBA00004123"/>
    </source>
</evidence>
<dbReference type="EMBL" id="KB446556">
    <property type="protein sequence ID" value="EME86305.1"/>
    <property type="molecule type" value="Genomic_DNA"/>
</dbReference>
<dbReference type="PANTHER" id="PTHR15921:SF3">
    <property type="entry name" value="PRE-MRNA CLEAVAGE COMPLEX 2 PROTEIN PCF11"/>
    <property type="match status" value="1"/>
</dbReference>
<dbReference type="AlphaFoldDB" id="M2Z949"/>
<dbReference type="InterPro" id="IPR006569">
    <property type="entry name" value="CID_dom"/>
</dbReference>
<comment type="subcellular location">
    <subcellularLocation>
        <location evidence="1">Nucleus</location>
    </subcellularLocation>
</comment>
<dbReference type="GO" id="GO:0010629">
    <property type="term" value="P:negative regulation of gene expression"/>
    <property type="evidence" value="ECO:0007669"/>
    <property type="project" value="UniProtKB-ARBA"/>
</dbReference>
<dbReference type="GO" id="GO:0003729">
    <property type="term" value="F:mRNA binding"/>
    <property type="evidence" value="ECO:0007669"/>
    <property type="project" value="InterPro"/>
</dbReference>
<evidence type="ECO:0000256" key="6">
    <source>
        <dbReference type="SAM" id="MobiDB-lite"/>
    </source>
</evidence>
<dbReference type="Pfam" id="PF00076">
    <property type="entry name" value="RRM_1"/>
    <property type="match status" value="1"/>
</dbReference>
<dbReference type="GeneID" id="19332053"/>
<dbReference type="GO" id="GO:0005849">
    <property type="term" value="C:mRNA cleavage factor complex"/>
    <property type="evidence" value="ECO:0007669"/>
    <property type="project" value="TreeGrafter"/>
</dbReference>
<dbReference type="FunFam" id="3.30.70.330:FF:000397">
    <property type="entry name" value="RNA binding protein Nrd1"/>
    <property type="match status" value="1"/>
</dbReference>
<keyword evidence="10" id="KW-1185">Reference proteome</keyword>
<dbReference type="InterPro" id="IPR035979">
    <property type="entry name" value="RBD_domain_sf"/>
</dbReference>
<organism evidence="9 10">
    <name type="scientific">Pseudocercospora fijiensis (strain CIRAD86)</name>
    <name type="common">Black leaf streak disease fungus</name>
    <name type="synonym">Mycosphaerella fijiensis</name>
    <dbReference type="NCBI Taxonomy" id="383855"/>
    <lineage>
        <taxon>Eukaryota</taxon>
        <taxon>Fungi</taxon>
        <taxon>Dikarya</taxon>
        <taxon>Ascomycota</taxon>
        <taxon>Pezizomycotina</taxon>
        <taxon>Dothideomycetes</taxon>
        <taxon>Dothideomycetidae</taxon>
        <taxon>Mycosphaerellales</taxon>
        <taxon>Mycosphaerellaceae</taxon>
        <taxon>Pseudocercospora</taxon>
    </lineage>
</organism>
<dbReference type="SUPFAM" id="SSF54928">
    <property type="entry name" value="RNA-binding domain, RBD"/>
    <property type="match status" value="1"/>
</dbReference>
<dbReference type="InterPro" id="IPR048892">
    <property type="entry name" value="Nrd1_Seb1_dom2"/>
</dbReference>
<feature type="compositionally biased region" description="Gly residues" evidence="6">
    <location>
        <begin position="440"/>
        <end position="449"/>
    </location>
</feature>